<evidence type="ECO:0000313" key="2">
    <source>
        <dbReference type="EMBL" id="GAV65623.1"/>
    </source>
</evidence>
<proteinExistence type="predicted"/>
<name>A0A1Q3BCV2_CEPFO</name>
<dbReference type="InParanoid" id="A0A1Q3BCV2"/>
<protein>
    <submittedName>
        <fullName evidence="2">Uncharacterized protein</fullName>
    </submittedName>
</protein>
<reference evidence="3" key="1">
    <citation type="submission" date="2016-04" db="EMBL/GenBank/DDBJ databases">
        <title>Cephalotus genome sequencing.</title>
        <authorList>
            <person name="Fukushima K."/>
            <person name="Hasebe M."/>
            <person name="Fang X."/>
        </authorList>
    </citation>
    <scope>NUCLEOTIDE SEQUENCE [LARGE SCALE GENOMIC DNA]</scope>
    <source>
        <strain evidence="3">cv. St1</strain>
    </source>
</reference>
<gene>
    <name evidence="2" type="ORF">CFOL_v3_09138</name>
</gene>
<feature type="compositionally biased region" description="Basic and acidic residues" evidence="1">
    <location>
        <begin position="84"/>
        <end position="110"/>
    </location>
</feature>
<organism evidence="2 3">
    <name type="scientific">Cephalotus follicularis</name>
    <name type="common">Albany pitcher plant</name>
    <dbReference type="NCBI Taxonomy" id="3775"/>
    <lineage>
        <taxon>Eukaryota</taxon>
        <taxon>Viridiplantae</taxon>
        <taxon>Streptophyta</taxon>
        <taxon>Embryophyta</taxon>
        <taxon>Tracheophyta</taxon>
        <taxon>Spermatophyta</taxon>
        <taxon>Magnoliopsida</taxon>
        <taxon>eudicotyledons</taxon>
        <taxon>Gunneridae</taxon>
        <taxon>Pentapetalae</taxon>
        <taxon>rosids</taxon>
        <taxon>fabids</taxon>
        <taxon>Oxalidales</taxon>
        <taxon>Cephalotaceae</taxon>
        <taxon>Cephalotus</taxon>
    </lineage>
</organism>
<feature type="region of interest" description="Disordered" evidence="1">
    <location>
        <begin position="52"/>
        <end position="115"/>
    </location>
</feature>
<keyword evidence="3" id="KW-1185">Reference proteome</keyword>
<comment type="caution">
    <text evidence="2">The sequence shown here is derived from an EMBL/GenBank/DDBJ whole genome shotgun (WGS) entry which is preliminary data.</text>
</comment>
<sequence length="142" mass="16425">MVKDLEPFFALATLNSGLMNNSFFTFSLLKKPAVNMADMLRRAEKYVNAEEEMAARKQKMPWSGHQEKKGEHSWNTPGKKEKRKERSELSKETSDINSQEERIHPGEGHLSHPTITLPSFWTRAPEYLLWRRIRSSSNGLAH</sequence>
<dbReference type="AlphaFoldDB" id="A0A1Q3BCV2"/>
<evidence type="ECO:0000313" key="3">
    <source>
        <dbReference type="Proteomes" id="UP000187406"/>
    </source>
</evidence>
<accession>A0A1Q3BCV2</accession>
<dbReference type="OrthoDB" id="1740536at2759"/>
<dbReference type="EMBL" id="BDDD01000424">
    <property type="protein sequence ID" value="GAV65623.1"/>
    <property type="molecule type" value="Genomic_DNA"/>
</dbReference>
<evidence type="ECO:0000256" key="1">
    <source>
        <dbReference type="SAM" id="MobiDB-lite"/>
    </source>
</evidence>
<dbReference type="Proteomes" id="UP000187406">
    <property type="component" value="Unassembled WGS sequence"/>
</dbReference>